<dbReference type="InParanoid" id="A0A194WUB6"/>
<feature type="compositionally biased region" description="Polar residues" evidence="1">
    <location>
        <begin position="478"/>
        <end position="490"/>
    </location>
</feature>
<feature type="region of interest" description="Disordered" evidence="1">
    <location>
        <begin position="22"/>
        <end position="45"/>
    </location>
</feature>
<feature type="region of interest" description="Disordered" evidence="1">
    <location>
        <begin position="456"/>
        <end position="490"/>
    </location>
</feature>
<proteinExistence type="predicted"/>
<reference evidence="2 3" key="1">
    <citation type="submission" date="2015-10" db="EMBL/GenBank/DDBJ databases">
        <title>Full genome of DAOMC 229536 Phialocephala scopiformis, a fungal endophyte of spruce producing the potent anti-insectan compound rugulosin.</title>
        <authorList>
            <consortium name="DOE Joint Genome Institute"/>
            <person name="Walker A.K."/>
            <person name="Frasz S.L."/>
            <person name="Seifert K.A."/>
            <person name="Miller J.D."/>
            <person name="Mondo S.J."/>
            <person name="Labutti K."/>
            <person name="Lipzen A."/>
            <person name="Dockter R."/>
            <person name="Kennedy M."/>
            <person name="Grigoriev I.V."/>
            <person name="Spatafora J.W."/>
        </authorList>
    </citation>
    <scope>NUCLEOTIDE SEQUENCE [LARGE SCALE GENOMIC DNA]</scope>
    <source>
        <strain evidence="2 3">CBS 120377</strain>
    </source>
</reference>
<dbReference type="RefSeq" id="XP_018065906.1">
    <property type="nucleotide sequence ID" value="XM_018221430.1"/>
</dbReference>
<protein>
    <recommendedName>
        <fullName evidence="4">F-box domain-containing protein</fullName>
    </recommendedName>
</protein>
<keyword evidence="3" id="KW-1185">Reference proteome</keyword>
<feature type="region of interest" description="Disordered" evidence="1">
    <location>
        <begin position="239"/>
        <end position="260"/>
    </location>
</feature>
<accession>A0A194WUB6</accession>
<dbReference type="PANTHER" id="PTHR42085:SF2">
    <property type="entry name" value="F-BOX DOMAIN-CONTAINING PROTEIN"/>
    <property type="match status" value="1"/>
</dbReference>
<sequence>MCDPVNELALLTLGTKVIKSSDGLSKSKKRKERLKRKRDLKQQAAQQEVRTQLALLKKEKEDAQQPFRFLDLPYDIRLMIYNILYVRPVWIRPAVNFYRHRPSAALTVKYSVYRYQWGCQPQELPQTSDRDLPTREGERRAVAISWSDDPTPAQLKALENGATWLPDTKIASNDRSNISNDVSYGTIRISHQQLLYISGFFGVRLLRTCKQLREEGTQILYGDNKFCFDFDLRNRYSSTRHPQNSDHIPGFSDDEGRKPSEEEINRDLDRLFDKTCHHSAFVWRDPLLHFLTRIGPYNARILKSIKLSGSFKTLFPMYRLGCFEDRLPIYTTVLSRVCSNLCRLYIEADIPSEIFGPGTLSWCIIRHDTNLELTELSDHEMLYNIIGTLVEDLPQLTKLHLGWSGDETKDMVWDHTQRSYEESLWGDALEWVDIVAERAERGGVVLDSNVKPVETPRISTMIQEKEEENVGTGEAKQPATSSQQPLLEGS</sequence>
<feature type="compositionally biased region" description="Basic residues" evidence="1">
    <location>
        <begin position="26"/>
        <end position="39"/>
    </location>
</feature>
<dbReference type="EMBL" id="KQ947426">
    <property type="protein sequence ID" value="KUJ11551.1"/>
    <property type="molecule type" value="Genomic_DNA"/>
</dbReference>
<evidence type="ECO:0000313" key="2">
    <source>
        <dbReference type="EMBL" id="KUJ11551.1"/>
    </source>
</evidence>
<evidence type="ECO:0000313" key="3">
    <source>
        <dbReference type="Proteomes" id="UP000070700"/>
    </source>
</evidence>
<dbReference type="Proteomes" id="UP000070700">
    <property type="component" value="Unassembled WGS sequence"/>
</dbReference>
<dbReference type="KEGG" id="psco:LY89DRAFT_758255"/>
<dbReference type="OrthoDB" id="3559685at2759"/>
<dbReference type="GeneID" id="28831156"/>
<name>A0A194WUB6_MOLSC</name>
<gene>
    <name evidence="2" type="ORF">LY89DRAFT_758255</name>
</gene>
<dbReference type="InterPro" id="IPR038883">
    <property type="entry name" value="AN11006-like"/>
</dbReference>
<dbReference type="AlphaFoldDB" id="A0A194WUB6"/>
<dbReference type="PANTHER" id="PTHR42085">
    <property type="entry name" value="F-BOX DOMAIN-CONTAINING PROTEIN"/>
    <property type="match status" value="1"/>
</dbReference>
<evidence type="ECO:0000256" key="1">
    <source>
        <dbReference type="SAM" id="MobiDB-lite"/>
    </source>
</evidence>
<organism evidence="2 3">
    <name type="scientific">Mollisia scopiformis</name>
    <name type="common">Conifer needle endophyte fungus</name>
    <name type="synonym">Phialocephala scopiformis</name>
    <dbReference type="NCBI Taxonomy" id="149040"/>
    <lineage>
        <taxon>Eukaryota</taxon>
        <taxon>Fungi</taxon>
        <taxon>Dikarya</taxon>
        <taxon>Ascomycota</taxon>
        <taxon>Pezizomycotina</taxon>
        <taxon>Leotiomycetes</taxon>
        <taxon>Helotiales</taxon>
        <taxon>Mollisiaceae</taxon>
        <taxon>Mollisia</taxon>
    </lineage>
</organism>
<evidence type="ECO:0008006" key="4">
    <source>
        <dbReference type="Google" id="ProtNLM"/>
    </source>
</evidence>